<gene>
    <name evidence="1" type="ORF">M896_011770</name>
</gene>
<proteinExistence type="predicted"/>
<sequence>MKKPVKSNSETCQEIEEVNERTLMMRRMLECIDKGAEDEINETYRYAPYDEVPEFVTLWSIEETHGMLNDVAIIIVSIKE</sequence>
<dbReference type="VEuPathDB" id="MicrosporidiaDB:M896_011770"/>
<dbReference type="EMBL" id="JOKQ01000001">
    <property type="protein sequence ID" value="KHN70522.1"/>
    <property type="molecule type" value="Genomic_DNA"/>
</dbReference>
<dbReference type="OrthoDB" id="10374174at2759"/>
<accession>A0A0B2UN74</accession>
<dbReference type="GeneID" id="26261020"/>
<comment type="caution">
    <text evidence="1">The sequence shown here is derived from an EMBL/GenBank/DDBJ whole genome shotgun (WGS) entry which is preliminary data.</text>
</comment>
<keyword evidence="2" id="KW-1185">Reference proteome</keyword>
<dbReference type="HOGENOM" id="CLU_2590389_0_0_1"/>
<reference evidence="1 2" key="1">
    <citation type="journal article" date="2014" name="MBio">
        <title>The Ordospora colligata genome; evolution of extreme reduction in microsporidia and host-to-parasite horizontal gene transfer.</title>
        <authorList>
            <person name="Pombert J.-F."/>
            <person name="Haag K.L."/>
            <person name="Beidas S."/>
            <person name="Ebert D."/>
            <person name="Keeling P.J."/>
        </authorList>
    </citation>
    <scope>NUCLEOTIDE SEQUENCE [LARGE SCALE GENOMIC DNA]</scope>
    <source>
        <strain evidence="1 2">OC4</strain>
    </source>
</reference>
<dbReference type="RefSeq" id="XP_014564564.1">
    <property type="nucleotide sequence ID" value="XM_014709078.1"/>
</dbReference>
<evidence type="ECO:0000313" key="2">
    <source>
        <dbReference type="Proteomes" id="UP000031056"/>
    </source>
</evidence>
<dbReference type="Proteomes" id="UP000031056">
    <property type="component" value="Unassembled WGS sequence"/>
</dbReference>
<evidence type="ECO:0000313" key="1">
    <source>
        <dbReference type="EMBL" id="KHN70522.1"/>
    </source>
</evidence>
<protein>
    <submittedName>
        <fullName evidence="1">Uncharacterized protein</fullName>
    </submittedName>
</protein>
<name>A0A0B2UN74_9MICR</name>
<dbReference type="AlphaFoldDB" id="A0A0B2UN74"/>
<dbReference type="InParanoid" id="A0A0B2UN74"/>
<organism evidence="1 2">
    <name type="scientific">Ordospora colligata OC4</name>
    <dbReference type="NCBI Taxonomy" id="1354746"/>
    <lineage>
        <taxon>Eukaryota</taxon>
        <taxon>Fungi</taxon>
        <taxon>Fungi incertae sedis</taxon>
        <taxon>Microsporidia</taxon>
        <taxon>Ordosporidae</taxon>
        <taxon>Ordospora</taxon>
    </lineage>
</organism>